<name>A0A6I2UCI4_9FIRM</name>
<gene>
    <name evidence="1" type="ORF">FYJ76_14315</name>
</gene>
<dbReference type="AlphaFoldDB" id="A0A6I2UCI4"/>
<protein>
    <submittedName>
        <fullName evidence="1">Uncharacterized protein</fullName>
    </submittedName>
</protein>
<sequence length="179" mass="19443">MAVTADVKGTAILRNKVADYLNTEPGGESPAYHLMNVFETIDENPNAQVVEKHYTSDKAATKLTSGYAPQFPITGDQYLDNDVSEFIRDIAEEQQIGVETDFIRVRLYQPIASKENTFYARKFRVSVEVSSITGAGGEIISQEGNLNQIGDVVIGEFNTQTKTFTEAAAAPASAEPSGT</sequence>
<accession>A0A6I2UCI4</accession>
<dbReference type="EMBL" id="VUNJ01000019">
    <property type="protein sequence ID" value="MST93091.1"/>
    <property type="molecule type" value="Genomic_DNA"/>
</dbReference>
<proteinExistence type="predicted"/>
<reference evidence="1 2" key="1">
    <citation type="submission" date="2019-08" db="EMBL/GenBank/DDBJ databases">
        <title>In-depth cultivation of the pig gut microbiome towards novel bacterial diversity and tailored functional studies.</title>
        <authorList>
            <person name="Wylensek D."/>
            <person name="Hitch T.C.A."/>
            <person name="Clavel T."/>
        </authorList>
    </citation>
    <scope>NUCLEOTIDE SEQUENCE [LARGE SCALE GENOMIC DNA]</scope>
    <source>
        <strain evidence="1 2">WCA3-601-WT-6J</strain>
    </source>
</reference>
<comment type="caution">
    <text evidence="1">The sequence shown here is derived from an EMBL/GenBank/DDBJ whole genome shotgun (WGS) entry which is preliminary data.</text>
</comment>
<evidence type="ECO:0000313" key="2">
    <source>
        <dbReference type="Proteomes" id="UP000431913"/>
    </source>
</evidence>
<evidence type="ECO:0000313" key="1">
    <source>
        <dbReference type="EMBL" id="MST93091.1"/>
    </source>
</evidence>
<organism evidence="1 2">
    <name type="scientific">Ruthenibacterium lactatiformans</name>
    <dbReference type="NCBI Taxonomy" id="1550024"/>
    <lineage>
        <taxon>Bacteria</taxon>
        <taxon>Bacillati</taxon>
        <taxon>Bacillota</taxon>
        <taxon>Clostridia</taxon>
        <taxon>Eubacteriales</taxon>
        <taxon>Oscillospiraceae</taxon>
        <taxon>Ruthenibacterium</taxon>
    </lineage>
</organism>
<dbReference type="RefSeq" id="WP_119980893.1">
    <property type="nucleotide sequence ID" value="NZ_CAOJUJ010000024.1"/>
</dbReference>
<dbReference type="Proteomes" id="UP000431913">
    <property type="component" value="Unassembled WGS sequence"/>
</dbReference>